<evidence type="ECO:0000313" key="2">
    <source>
        <dbReference type="Proteomes" id="UP001500552"/>
    </source>
</evidence>
<dbReference type="RefSeq" id="WP_345159073.1">
    <property type="nucleotide sequence ID" value="NZ_BAABHC010000014.1"/>
</dbReference>
<reference evidence="2" key="1">
    <citation type="journal article" date="2019" name="Int. J. Syst. Evol. Microbiol.">
        <title>The Global Catalogue of Microorganisms (GCM) 10K type strain sequencing project: providing services to taxonomists for standard genome sequencing and annotation.</title>
        <authorList>
            <consortium name="The Broad Institute Genomics Platform"/>
            <consortium name="The Broad Institute Genome Sequencing Center for Infectious Disease"/>
            <person name="Wu L."/>
            <person name="Ma J."/>
        </authorList>
    </citation>
    <scope>NUCLEOTIDE SEQUENCE [LARGE SCALE GENOMIC DNA]</scope>
    <source>
        <strain evidence="2">JCM 17926</strain>
    </source>
</reference>
<dbReference type="InterPro" id="IPR009078">
    <property type="entry name" value="Ferritin-like_SF"/>
</dbReference>
<proteinExistence type="predicted"/>
<dbReference type="Proteomes" id="UP001500552">
    <property type="component" value="Unassembled WGS sequence"/>
</dbReference>
<comment type="caution">
    <text evidence="1">The sequence shown here is derived from an EMBL/GenBank/DDBJ whole genome shotgun (WGS) entry which is preliminary data.</text>
</comment>
<name>A0ABP8LQ98_9BACT</name>
<dbReference type="EMBL" id="BAABHC010000014">
    <property type="protein sequence ID" value="GAA4433196.1"/>
    <property type="molecule type" value="Genomic_DNA"/>
</dbReference>
<organism evidence="1 2">
    <name type="scientific">Pontibacter saemangeumensis</name>
    <dbReference type="NCBI Taxonomy" id="1084525"/>
    <lineage>
        <taxon>Bacteria</taxon>
        <taxon>Pseudomonadati</taxon>
        <taxon>Bacteroidota</taxon>
        <taxon>Cytophagia</taxon>
        <taxon>Cytophagales</taxon>
        <taxon>Hymenobacteraceae</taxon>
        <taxon>Pontibacter</taxon>
    </lineage>
</organism>
<sequence>MTEQTKPEEKAGGLMKSLGGSMQRRTFFRYAGATAAATTLLLTTSCDDDDEVTPPMNEEAVDLGSGDVGILNYAYALEQLEAAFYTAVVAESASALSADEMMVMQDLKAHEVAHRDFFKKALGSNAIPALEVDFSAINFKDKNSVLQTAKTFEDLGVAAYNGAGKLFTDTGAGLDYLLLAGKIVSVEARHAAAIHDLISNNTRAYGAEMIDANGLDRAMSPTEVLGAASAFIATEINFSNLPK</sequence>
<protein>
    <recommendedName>
        <fullName evidence="3">Ferritin-like domain-containing protein</fullName>
    </recommendedName>
</protein>
<keyword evidence="2" id="KW-1185">Reference proteome</keyword>
<dbReference type="SUPFAM" id="SSF47240">
    <property type="entry name" value="Ferritin-like"/>
    <property type="match status" value="1"/>
</dbReference>
<evidence type="ECO:0000313" key="1">
    <source>
        <dbReference type="EMBL" id="GAA4433196.1"/>
    </source>
</evidence>
<evidence type="ECO:0008006" key="3">
    <source>
        <dbReference type="Google" id="ProtNLM"/>
    </source>
</evidence>
<accession>A0ABP8LQ98</accession>
<dbReference type="Pfam" id="PF13668">
    <property type="entry name" value="Ferritin_2"/>
    <property type="match status" value="1"/>
</dbReference>
<gene>
    <name evidence="1" type="ORF">GCM10023188_22370</name>
</gene>